<keyword evidence="3" id="KW-1185">Reference proteome</keyword>
<dbReference type="GO" id="GO:0003677">
    <property type="term" value="F:DNA binding"/>
    <property type="evidence" value="ECO:0007669"/>
    <property type="project" value="InterPro"/>
</dbReference>
<dbReference type="AlphaFoldDB" id="A0A1Q9LSR3"/>
<gene>
    <name evidence="2" type="ORF">BJP25_09065</name>
</gene>
<accession>A0A1Q9LSR3</accession>
<protein>
    <recommendedName>
        <fullName evidence="1">Helix-turn-helix domain-containing protein</fullName>
    </recommendedName>
</protein>
<evidence type="ECO:0000313" key="2">
    <source>
        <dbReference type="EMBL" id="OLR95082.1"/>
    </source>
</evidence>
<comment type="caution">
    <text evidence="2">The sequence shown here is derived from an EMBL/GenBank/DDBJ whole genome shotgun (WGS) entry which is preliminary data.</text>
</comment>
<proteinExistence type="predicted"/>
<evidence type="ECO:0000259" key="1">
    <source>
        <dbReference type="Pfam" id="PF12728"/>
    </source>
</evidence>
<evidence type="ECO:0000313" key="3">
    <source>
        <dbReference type="Proteomes" id="UP000186040"/>
    </source>
</evidence>
<name>A0A1Q9LSR3_9PSEU</name>
<dbReference type="EMBL" id="MKQR01000005">
    <property type="protein sequence ID" value="OLR95082.1"/>
    <property type="molecule type" value="Genomic_DNA"/>
</dbReference>
<organism evidence="2 3">
    <name type="scientific">Actinokineospora bangkokensis</name>
    <dbReference type="NCBI Taxonomy" id="1193682"/>
    <lineage>
        <taxon>Bacteria</taxon>
        <taxon>Bacillati</taxon>
        <taxon>Actinomycetota</taxon>
        <taxon>Actinomycetes</taxon>
        <taxon>Pseudonocardiales</taxon>
        <taxon>Pseudonocardiaceae</taxon>
        <taxon>Actinokineospora</taxon>
    </lineage>
</organism>
<feature type="domain" description="Helix-turn-helix" evidence="1">
    <location>
        <begin position="28"/>
        <end position="71"/>
    </location>
</feature>
<sequence>MTNHEPGPTPNDLTSASNRLPELISVAAAQLLGVSRATAYRAAAAGDLPTRRFGKRLYVVRRKLDAWLDGNEHIDEVAA</sequence>
<dbReference type="Pfam" id="PF12728">
    <property type="entry name" value="HTH_17"/>
    <property type="match status" value="1"/>
</dbReference>
<dbReference type="RefSeq" id="WP_084793640.1">
    <property type="nucleotide sequence ID" value="NZ_MKQR01000005.1"/>
</dbReference>
<dbReference type="OrthoDB" id="4559092at2"/>
<dbReference type="NCBIfam" id="TIGR01764">
    <property type="entry name" value="excise"/>
    <property type="match status" value="1"/>
</dbReference>
<dbReference type="Proteomes" id="UP000186040">
    <property type="component" value="Unassembled WGS sequence"/>
</dbReference>
<dbReference type="InterPro" id="IPR010093">
    <property type="entry name" value="SinI_DNA-bd"/>
</dbReference>
<dbReference type="InterPro" id="IPR041657">
    <property type="entry name" value="HTH_17"/>
</dbReference>
<reference evidence="2 3" key="1">
    <citation type="submission" date="2016-10" db="EMBL/GenBank/DDBJ databases">
        <title>The Draft Genome Sequence of Actinokineospora bangkokensis 44EHWT reveals the biosynthetic pathway of antifungal compounds Thailandins with unusual extender unit butylmalonyl-CoA.</title>
        <authorList>
            <person name="Greule A."/>
            <person name="Intra B."/>
            <person name="Flemming S."/>
            <person name="Rommel M.G."/>
            <person name="Panbangred W."/>
            <person name="Bechthold A."/>
        </authorList>
    </citation>
    <scope>NUCLEOTIDE SEQUENCE [LARGE SCALE GENOMIC DNA]</scope>
    <source>
        <strain evidence="2 3">44EHW</strain>
    </source>
</reference>